<reference evidence="1 4" key="3">
    <citation type="submission" date="2019-06" db="EMBL/GenBank/DDBJ databases">
        <title>Whole genome shotgun sequence of Brevibacillus reuszeri NBRC 15719.</title>
        <authorList>
            <person name="Hosoyama A."/>
            <person name="Uohara A."/>
            <person name="Ohji S."/>
            <person name="Ichikawa N."/>
        </authorList>
    </citation>
    <scope>NUCLEOTIDE SEQUENCE [LARGE SCALE GENOMIC DNA]</scope>
    <source>
        <strain evidence="1 4">NBRC 15719</strain>
    </source>
</reference>
<accession>A0A0K9YQ25</accession>
<keyword evidence="4" id="KW-1185">Reference proteome</keyword>
<evidence type="ECO:0000313" key="4">
    <source>
        <dbReference type="Proteomes" id="UP000319578"/>
    </source>
</evidence>
<sequence>MIRLLKKGEKEWQFWEAWYEEKEQHYAIHCGIVGVRGGQYNVLTDHAGEYQHSLQEWVNEMKEEGYLEVTKDDLQCLHVQFAHLHAEDIEMRYHIEQILDECLGTTGNGHCNGGDDSRGGLVVMCHVLQIDQAVVDVVQALREKSLADGVCLFTIDADHTCTVLT</sequence>
<organism evidence="2 3">
    <name type="scientific">Brevibacillus reuszeri</name>
    <dbReference type="NCBI Taxonomy" id="54915"/>
    <lineage>
        <taxon>Bacteria</taxon>
        <taxon>Bacillati</taxon>
        <taxon>Bacillota</taxon>
        <taxon>Bacilli</taxon>
        <taxon>Bacillales</taxon>
        <taxon>Paenibacillaceae</taxon>
        <taxon>Brevibacillus</taxon>
    </lineage>
</organism>
<dbReference type="Proteomes" id="UP000319578">
    <property type="component" value="Unassembled WGS sequence"/>
</dbReference>
<name>A0A0K9YQ25_9BACL</name>
<dbReference type="PATRIC" id="fig|54915.3.peg.2006"/>
<comment type="caution">
    <text evidence="2">The sequence shown here is derived from an EMBL/GenBank/DDBJ whole genome shotgun (WGS) entry which is preliminary data.</text>
</comment>
<gene>
    <name evidence="2" type="ORF">ADS79_15045</name>
    <name evidence="1" type="ORF">BRE01_59660</name>
</gene>
<protein>
    <submittedName>
        <fullName evidence="2">Uncharacterized protein</fullName>
    </submittedName>
</protein>
<dbReference type="EMBL" id="BJON01000028">
    <property type="protein sequence ID" value="GED72264.1"/>
    <property type="molecule type" value="Genomic_DNA"/>
</dbReference>
<dbReference type="RefSeq" id="WP_174769650.1">
    <property type="nucleotide sequence ID" value="NZ_BJON01000028.1"/>
</dbReference>
<evidence type="ECO:0000313" key="3">
    <source>
        <dbReference type="Proteomes" id="UP000036834"/>
    </source>
</evidence>
<dbReference type="Proteomes" id="UP000036834">
    <property type="component" value="Unassembled WGS sequence"/>
</dbReference>
<evidence type="ECO:0000313" key="1">
    <source>
        <dbReference type="EMBL" id="GED72264.1"/>
    </source>
</evidence>
<evidence type="ECO:0000313" key="2">
    <source>
        <dbReference type="EMBL" id="KNB70280.1"/>
    </source>
</evidence>
<proteinExistence type="predicted"/>
<reference evidence="3" key="1">
    <citation type="submission" date="2015-07" db="EMBL/GenBank/DDBJ databases">
        <title>Genome sequencing project for genomic taxonomy and phylogenomics of Bacillus-like bacteria.</title>
        <authorList>
            <person name="Liu B."/>
            <person name="Wang J."/>
            <person name="Zhu Y."/>
            <person name="Liu G."/>
            <person name="Chen Q."/>
            <person name="Chen Z."/>
            <person name="Lan J."/>
            <person name="Che J."/>
            <person name="Ge C."/>
            <person name="Shi H."/>
            <person name="Pan Z."/>
            <person name="Liu X."/>
        </authorList>
    </citation>
    <scope>NUCLEOTIDE SEQUENCE [LARGE SCALE GENOMIC DNA]</scope>
    <source>
        <strain evidence="3">DSM 9887</strain>
    </source>
</reference>
<dbReference type="EMBL" id="LGIQ01000009">
    <property type="protein sequence ID" value="KNB70280.1"/>
    <property type="molecule type" value="Genomic_DNA"/>
</dbReference>
<reference evidence="2" key="2">
    <citation type="submission" date="2015-07" db="EMBL/GenBank/DDBJ databases">
        <title>MeaNS - Measles Nucleotide Surveillance Program.</title>
        <authorList>
            <person name="Tran T."/>
            <person name="Druce J."/>
        </authorList>
    </citation>
    <scope>NUCLEOTIDE SEQUENCE</scope>
    <source>
        <strain evidence="2">DSM 9887</strain>
    </source>
</reference>
<dbReference type="AlphaFoldDB" id="A0A0K9YQ25"/>